<sequence length="161" mass="18836">MNVVAGDKNAGKTSVLDVVACGRIFRGSGEMMKEIEIRIRNSVKEGKTASNEKEYFKNGILKPSQMTTRNMSLDLSDCFWRMGKDSAESQVDAFRSDRFNLIIEWRNTSTRIKELDHDELFEKKRNFRRNYQFIACSYRSAEKYAEKQLWNMVATQIRRLL</sequence>
<evidence type="ECO:0000313" key="3">
    <source>
        <dbReference type="Proteomes" id="UP000274756"/>
    </source>
</evidence>
<accession>A0A0N4UNH4</accession>
<reference evidence="1 3" key="2">
    <citation type="submission" date="2018-11" db="EMBL/GenBank/DDBJ databases">
        <authorList>
            <consortium name="Pathogen Informatics"/>
        </authorList>
    </citation>
    <scope>NUCLEOTIDE SEQUENCE [LARGE SCALE GENOMIC DNA]</scope>
</reference>
<evidence type="ECO:0000313" key="1">
    <source>
        <dbReference type="EMBL" id="VDN60697.1"/>
    </source>
</evidence>
<dbReference type="OrthoDB" id="415706at2759"/>
<dbReference type="AlphaFoldDB" id="A0A0N4UNH4"/>
<dbReference type="WBParaSite" id="DME_0000945601-mRNA-1">
    <property type="protein sequence ID" value="DME_0000945601-mRNA-1"/>
    <property type="gene ID" value="DME_0000945601"/>
</dbReference>
<dbReference type="Proteomes" id="UP000038040">
    <property type="component" value="Unplaced"/>
</dbReference>
<name>A0A0N4UNH4_DRAME</name>
<evidence type="ECO:0000313" key="4">
    <source>
        <dbReference type="WBParaSite" id="DME_0000945601-mRNA-1"/>
    </source>
</evidence>
<organism evidence="2 4">
    <name type="scientific">Dracunculus medinensis</name>
    <name type="common">Guinea worm</name>
    <dbReference type="NCBI Taxonomy" id="318479"/>
    <lineage>
        <taxon>Eukaryota</taxon>
        <taxon>Metazoa</taxon>
        <taxon>Ecdysozoa</taxon>
        <taxon>Nematoda</taxon>
        <taxon>Chromadorea</taxon>
        <taxon>Rhabditida</taxon>
        <taxon>Spirurina</taxon>
        <taxon>Dracunculoidea</taxon>
        <taxon>Dracunculidae</taxon>
        <taxon>Dracunculus</taxon>
    </lineage>
</organism>
<dbReference type="STRING" id="318479.A0A0N4UNH4"/>
<keyword evidence="3" id="KW-1185">Reference proteome</keyword>
<dbReference type="EMBL" id="UYYG01001234">
    <property type="protein sequence ID" value="VDN60697.1"/>
    <property type="molecule type" value="Genomic_DNA"/>
</dbReference>
<evidence type="ECO:0000313" key="2">
    <source>
        <dbReference type="Proteomes" id="UP000038040"/>
    </source>
</evidence>
<reference evidence="4" key="1">
    <citation type="submission" date="2017-02" db="UniProtKB">
        <authorList>
            <consortium name="WormBaseParasite"/>
        </authorList>
    </citation>
    <scope>IDENTIFICATION</scope>
</reference>
<proteinExistence type="predicted"/>
<dbReference type="Proteomes" id="UP000274756">
    <property type="component" value="Unassembled WGS sequence"/>
</dbReference>
<protein>
    <submittedName>
        <fullName evidence="4">AAA_23 domain-containing protein</fullName>
    </submittedName>
</protein>
<gene>
    <name evidence="1" type="ORF">DME_LOCUS10670</name>
</gene>